<dbReference type="InterPro" id="IPR028098">
    <property type="entry name" value="Glyco_trans_4-like_N"/>
</dbReference>
<dbReference type="Proteomes" id="UP001595766">
    <property type="component" value="Unassembled WGS sequence"/>
</dbReference>
<proteinExistence type="predicted"/>
<sequence length="384" mass="44106">MKVLTIISKLEMGGIEKTLLSCLPLLTKNGIEIHILCSLGGALDDEFRKSGAILIDFGNNKRPFFDALFLKKLLEENSFDIVHSRFGHTSGVFAWLCYKLKIPFLVSIHNEKAMFRNSWEGKFFLGELRKIYLLFHKTLTKRFASKIIGHSKTNLEYFIDEVEVNLGKGKYELIYNGVDFNKFKVLNELEPQKKSDLLSFIADSSKTLVHIGSFKEQKNHSFLIDVFNNLDPKINNYKLILLGEGSLLSVIKQKVASLKLDKNVFFVGMETNLVPFLEVSDVFFFPSLYEGFGNVLIEAQYFKLPICASNIKPHYEAVYEGYYPYFFDPNDIDEATNKLNKLLMIGKNNEHLNSAFLYSKEFSINNMVENLINLFNTVLEERSK</sequence>
<evidence type="ECO:0000313" key="3">
    <source>
        <dbReference type="EMBL" id="MFC3974959.1"/>
    </source>
</evidence>
<feature type="domain" description="Glycosyltransferase subfamily 4-like N-terminal" evidence="2">
    <location>
        <begin position="12"/>
        <end position="180"/>
    </location>
</feature>
<dbReference type="InterPro" id="IPR001296">
    <property type="entry name" value="Glyco_trans_1"/>
</dbReference>
<dbReference type="Gene3D" id="3.40.50.2000">
    <property type="entry name" value="Glycogen Phosphorylase B"/>
    <property type="match status" value="2"/>
</dbReference>
<evidence type="ECO:0000259" key="1">
    <source>
        <dbReference type="Pfam" id="PF00534"/>
    </source>
</evidence>
<dbReference type="PANTHER" id="PTHR12526">
    <property type="entry name" value="GLYCOSYLTRANSFERASE"/>
    <property type="match status" value="1"/>
</dbReference>
<evidence type="ECO:0000313" key="4">
    <source>
        <dbReference type="Proteomes" id="UP001595766"/>
    </source>
</evidence>
<dbReference type="SUPFAM" id="SSF53756">
    <property type="entry name" value="UDP-Glycosyltransferase/glycogen phosphorylase"/>
    <property type="match status" value="1"/>
</dbReference>
<keyword evidence="4" id="KW-1185">Reference proteome</keyword>
<accession>A0ABV8EH80</accession>
<organism evidence="3 4">
    <name type="scientific">Belliella kenyensis</name>
    <dbReference type="NCBI Taxonomy" id="1472724"/>
    <lineage>
        <taxon>Bacteria</taxon>
        <taxon>Pseudomonadati</taxon>
        <taxon>Bacteroidota</taxon>
        <taxon>Cytophagia</taxon>
        <taxon>Cytophagales</taxon>
        <taxon>Cyclobacteriaceae</taxon>
        <taxon>Belliella</taxon>
    </lineage>
</organism>
<dbReference type="Pfam" id="PF00534">
    <property type="entry name" value="Glycos_transf_1"/>
    <property type="match status" value="1"/>
</dbReference>
<dbReference type="Pfam" id="PF13439">
    <property type="entry name" value="Glyco_transf_4"/>
    <property type="match status" value="1"/>
</dbReference>
<gene>
    <name evidence="3" type="ORF">ACFOUP_01090</name>
</gene>
<dbReference type="PANTHER" id="PTHR12526:SF630">
    <property type="entry name" value="GLYCOSYLTRANSFERASE"/>
    <property type="match status" value="1"/>
</dbReference>
<name>A0ABV8EH80_9BACT</name>
<dbReference type="EMBL" id="JBHSAV010000003">
    <property type="protein sequence ID" value="MFC3974959.1"/>
    <property type="molecule type" value="Genomic_DNA"/>
</dbReference>
<dbReference type="RefSeq" id="WP_241293996.1">
    <property type="nucleotide sequence ID" value="NZ_JAKZGR010000006.1"/>
</dbReference>
<comment type="caution">
    <text evidence="3">The sequence shown here is derived from an EMBL/GenBank/DDBJ whole genome shotgun (WGS) entry which is preliminary data.</text>
</comment>
<reference evidence="4" key="1">
    <citation type="journal article" date="2019" name="Int. J. Syst. Evol. Microbiol.">
        <title>The Global Catalogue of Microorganisms (GCM) 10K type strain sequencing project: providing services to taxonomists for standard genome sequencing and annotation.</title>
        <authorList>
            <consortium name="The Broad Institute Genomics Platform"/>
            <consortium name="The Broad Institute Genome Sequencing Center for Infectious Disease"/>
            <person name="Wu L."/>
            <person name="Ma J."/>
        </authorList>
    </citation>
    <scope>NUCLEOTIDE SEQUENCE [LARGE SCALE GENOMIC DNA]</scope>
    <source>
        <strain evidence="4">CECT 8551</strain>
    </source>
</reference>
<feature type="domain" description="Glycosyl transferase family 1" evidence="1">
    <location>
        <begin position="202"/>
        <end position="352"/>
    </location>
</feature>
<evidence type="ECO:0000259" key="2">
    <source>
        <dbReference type="Pfam" id="PF13439"/>
    </source>
</evidence>
<protein>
    <submittedName>
        <fullName evidence="3">Glycosyltransferase</fullName>
    </submittedName>
</protein>